<dbReference type="AGR" id="FB:FBgn0027581"/>
<dbReference type="GO" id="GO:0051726">
    <property type="term" value="P:regulation of cell cycle"/>
    <property type="evidence" value="ECO:0007669"/>
    <property type="project" value="InterPro"/>
</dbReference>
<dbReference type="PaxDb" id="7227-FBpp0303467"/>
<dbReference type="FlyBase" id="FBgn0027581">
    <property type="gene designation" value="Cables1"/>
</dbReference>
<feature type="compositionally biased region" description="Low complexity" evidence="5">
    <location>
        <begin position="216"/>
        <end position="237"/>
    </location>
</feature>
<dbReference type="SUPFAM" id="SSF81995">
    <property type="entry name" value="beta-sandwich domain of Sec23/24"/>
    <property type="match status" value="1"/>
</dbReference>
<feature type="compositionally biased region" description="Polar residues" evidence="5">
    <location>
        <begin position="194"/>
        <end position="215"/>
    </location>
</feature>
<evidence type="ECO:0000256" key="1">
    <source>
        <dbReference type="ARBA" id="ARBA00008742"/>
    </source>
</evidence>
<feature type="region of interest" description="Disordered" evidence="5">
    <location>
        <begin position="53"/>
        <end position="113"/>
    </location>
</feature>
<organism evidence="7 9">
    <name type="scientific">Drosophila melanogaster</name>
    <name type="common">Fruit fly</name>
    <dbReference type="NCBI Taxonomy" id="7227"/>
    <lineage>
        <taxon>Eukaryota</taxon>
        <taxon>Metazoa</taxon>
        <taxon>Ecdysozoa</taxon>
        <taxon>Arthropoda</taxon>
        <taxon>Hexapoda</taxon>
        <taxon>Insecta</taxon>
        <taxon>Pterygota</taxon>
        <taxon>Neoptera</taxon>
        <taxon>Endopterygota</taxon>
        <taxon>Diptera</taxon>
        <taxon>Brachycera</taxon>
        <taxon>Muscomorpha</taxon>
        <taxon>Ephydroidea</taxon>
        <taxon>Drosophilidae</taxon>
        <taxon>Drosophila</taxon>
        <taxon>Sophophora</taxon>
    </lineage>
</organism>
<feature type="region of interest" description="Disordered" evidence="5">
    <location>
        <begin position="180"/>
        <end position="269"/>
    </location>
</feature>
<dbReference type="eggNOG" id="KOG4164">
    <property type="taxonomic scope" value="Eukaryota"/>
</dbReference>
<evidence type="ECO:0000259" key="6">
    <source>
        <dbReference type="Pfam" id="PF00134"/>
    </source>
</evidence>
<dbReference type="CDD" id="cd20556">
    <property type="entry name" value="CYCLIN_CABLES"/>
    <property type="match status" value="1"/>
</dbReference>
<proteinExistence type="inferred from homology"/>
<feature type="compositionally biased region" description="Basic residues" evidence="5">
    <location>
        <begin position="64"/>
        <end position="86"/>
    </location>
</feature>
<reference evidence="7 9" key="3">
    <citation type="journal article" date="2002" name="Genome Biol.">
        <title>Annotation of the Drosophila melanogaster euchromatic genome: a systematic review.</title>
        <authorList>
            <person name="Misra S."/>
            <person name="Crosby M.A."/>
            <person name="Mungall C.J."/>
            <person name="Matthews B.B."/>
            <person name="Campbell K.S."/>
            <person name="Hradecky P."/>
            <person name="Huang Y."/>
            <person name="Kaminker J.S."/>
            <person name="Millburn G.H."/>
            <person name="Prochnik S.E."/>
            <person name="Smith C.D."/>
            <person name="Tupy J.L."/>
            <person name="Whitfied E.J."/>
            <person name="Bayraktaroglu L."/>
            <person name="Berman B.P."/>
            <person name="Bettencourt B.R."/>
            <person name="Celniker S.E."/>
            <person name="de Grey A.D."/>
            <person name="Drysdale R.A."/>
            <person name="Harris N.L."/>
            <person name="Richter J."/>
            <person name="Russo S."/>
            <person name="Schroeder A.J."/>
            <person name="Shu S.Q."/>
            <person name="Stapleton M."/>
            <person name="Yamada C."/>
            <person name="Ashburner M."/>
            <person name="Gelbart W.M."/>
            <person name="Rubin G.M."/>
            <person name="Lewis S.E."/>
        </authorList>
    </citation>
    <scope>GENOME REANNOTATION</scope>
    <source>
        <strain evidence="9">Berkeley</strain>
    </source>
</reference>
<dbReference type="PANTHER" id="PTHR22896">
    <property type="entry name" value="CDK5 AND ABL1 ENZYME SUBSTRATE 1"/>
    <property type="match status" value="1"/>
</dbReference>
<keyword evidence="4" id="KW-0131">Cell cycle</keyword>
<name>A0A0B4KEN8_DROME</name>
<reference evidence="7 9" key="2">
    <citation type="journal article" date="2002" name="Genome Biol.">
        <title>Finishing a whole-genome shotgun: release 3 of the Drosophila melanogaster euchromatic genome sequence.</title>
        <authorList>
            <person name="Celniker S.E."/>
            <person name="Wheeler D.A."/>
            <person name="Kronmiller B."/>
            <person name="Carlson J.W."/>
            <person name="Halpern A."/>
            <person name="Patel S."/>
            <person name="Adams M."/>
            <person name="Champe M."/>
            <person name="Dugan S.P."/>
            <person name="Frise E."/>
            <person name="Hodgson A."/>
            <person name="George R.A."/>
            <person name="Hoskins R.A."/>
            <person name="Laverty T."/>
            <person name="Muzny D.M."/>
            <person name="Nelson C.R."/>
            <person name="Pacleb J.M."/>
            <person name="Park S."/>
            <person name="Pfeiffer B.D."/>
            <person name="Richards S."/>
            <person name="Sodergren E.J."/>
            <person name="Svirskas R."/>
            <person name="Tabor P.E."/>
            <person name="Wan K."/>
            <person name="Stapleton M."/>
            <person name="Sutton G.G."/>
            <person name="Venter C."/>
            <person name="Weinstock G."/>
            <person name="Scherer S.E."/>
            <person name="Myers E.W."/>
            <person name="Gibbs R.A."/>
            <person name="Rubin G.M."/>
        </authorList>
    </citation>
    <scope>NUCLEOTIDE SEQUENCE [LARGE SCALE GENOMIC DNA]</scope>
    <source>
        <strain evidence="9">Berkeley</strain>
    </source>
</reference>
<dbReference type="GO" id="GO:0051301">
    <property type="term" value="P:cell division"/>
    <property type="evidence" value="ECO:0007669"/>
    <property type="project" value="UniProtKB-KW"/>
</dbReference>
<reference evidence="7 9" key="11">
    <citation type="journal article" date="2015" name="Genome Res.">
        <title>The Release 6 reference sequence of the Drosophila melanogaster genome.</title>
        <authorList>
            <person name="Hoskins R.A."/>
            <person name="Carlson J.W."/>
            <person name="Wan K.H."/>
            <person name="Park S."/>
            <person name="Mendez I."/>
            <person name="Galle S.E."/>
            <person name="Booth B.W."/>
            <person name="Pfeiffer B.D."/>
            <person name="George R.A."/>
            <person name="Svirskas R."/>
            <person name="Krzywinski M."/>
            <person name="Schein J."/>
            <person name="Accardo M.C."/>
            <person name="Damia E."/>
            <person name="Messina G."/>
            <person name="Mendez-Lago M."/>
            <person name="de Pablos B."/>
            <person name="Demakova O.V."/>
            <person name="Andreyeva E.N."/>
            <person name="Boldyreva L.V."/>
            <person name="Marra M."/>
            <person name="Carvalho A.B."/>
            <person name="Dimitri P."/>
            <person name="Villasante A."/>
            <person name="Zhimulev I.F."/>
            <person name="Rubin G.M."/>
            <person name="Karpen G.H."/>
            <person name="Celniker S.E."/>
        </authorList>
    </citation>
    <scope>NUCLEOTIDE SEQUENCE [LARGE SCALE GENOMIC DNA]</scope>
    <source>
        <strain evidence="9">Berkeley</strain>
    </source>
</reference>
<dbReference type="VEuPathDB" id="VectorBase:FBgn0027581"/>
<dbReference type="SUPFAM" id="SSF47954">
    <property type="entry name" value="Cyclin-like"/>
    <property type="match status" value="1"/>
</dbReference>
<reference evidence="7 9" key="9">
    <citation type="journal article" date="2015" name="G3 (Bethesda)">
        <title>Gene Model Annotations for Drosophila melanogaster: Impact of High-Throughput Data.</title>
        <authorList>
            <consortium name="FlyBase Consortium"/>
            <person name="Matthews B.B."/>
            <person name="Dos Santos G."/>
            <person name="Crosby M.A."/>
            <person name="Emmert D.B."/>
            <person name="St Pierre S.E."/>
            <person name="Gramates L.S."/>
            <person name="Zhou P."/>
            <person name="Schroeder A.J."/>
            <person name="Falls K."/>
            <person name="Strelets V."/>
            <person name="Russo S.M."/>
            <person name="Gelbart W.M."/>
            <person name="null"/>
        </authorList>
    </citation>
    <scope>NUCLEOTIDE SEQUENCE [LARGE SCALE GENOMIC DNA]</scope>
    <source>
        <strain evidence="9">Berkeley</strain>
    </source>
</reference>
<reference evidence="7 9" key="7">
    <citation type="journal article" date="2007" name="Science">
        <title>The Release 5.1 annotation of Drosophila melanogaster heterochromatin.</title>
        <authorList>
            <person name="Smith C.D."/>
            <person name="Shu S."/>
            <person name="Mungall C.J."/>
            <person name="Karpen G.H."/>
        </authorList>
    </citation>
    <scope>NUCLEOTIDE SEQUENCE [LARGE SCALE GENOMIC DNA]</scope>
    <source>
        <strain evidence="9">Berkeley</strain>
    </source>
</reference>
<dbReference type="InterPro" id="IPR006671">
    <property type="entry name" value="Cyclin_N"/>
</dbReference>
<dbReference type="ExpressionAtlas" id="A0A0B4KEN8">
    <property type="expression patterns" value="baseline and differential"/>
</dbReference>
<evidence type="ECO:0000256" key="3">
    <source>
        <dbReference type="ARBA" id="ARBA00022618"/>
    </source>
</evidence>
<evidence type="ECO:0000313" key="7">
    <source>
        <dbReference type="EMBL" id="AGB93489.1"/>
    </source>
</evidence>
<gene>
    <name evidence="8" type="primary">Cables1</name>
    <name evidence="7" type="synonym">BcDNA:GH06193</name>
    <name evidence="7" type="synonym">Dmel\CG6191</name>
    <name evidence="7" type="synonym">Dromel_CG6191_FBtr0087678_mORF</name>
    <name evidence="7 8" type="ORF">CG6191</name>
    <name evidence="7" type="ORF">Dmel_CG6191</name>
</gene>
<dbReference type="Proteomes" id="UP000000803">
    <property type="component" value="Chromosome 2R"/>
</dbReference>
<dbReference type="GO" id="GO:0005829">
    <property type="term" value="C:cytosol"/>
    <property type="evidence" value="ECO:0007669"/>
    <property type="project" value="UniProtKB-ARBA"/>
</dbReference>
<dbReference type="EMBL" id="AE013599">
    <property type="protein sequence ID" value="AGB93489.1"/>
    <property type="molecule type" value="Genomic_DNA"/>
</dbReference>
<keyword evidence="9" id="KW-1185">Reference proteome</keyword>
<protein>
    <submittedName>
        <fullName evidence="7">Uncharacterized protein, isoform B</fullName>
    </submittedName>
</protein>
<dbReference type="KEGG" id="dme:Dmel_CG6191"/>
<evidence type="ECO:0000256" key="5">
    <source>
        <dbReference type="SAM" id="MobiDB-lite"/>
    </source>
</evidence>
<reference evidence="7 9" key="4">
    <citation type="journal article" date="2002" name="Genome Biol.">
        <title>The transposable elements of the Drosophila melanogaster euchromatin: a genomics perspective.</title>
        <authorList>
            <person name="Kaminker J.S."/>
            <person name="Bergman C.M."/>
            <person name="Kronmiller B."/>
            <person name="Carlson J."/>
            <person name="Svirskas R."/>
            <person name="Patel S."/>
            <person name="Frise E."/>
            <person name="Wheeler D.A."/>
            <person name="Lewis S.E."/>
            <person name="Rubin G.M."/>
            <person name="Ashburner M."/>
            <person name="Celniker S.E."/>
        </authorList>
    </citation>
    <scope>NUCLEOTIDE SEQUENCE [LARGE SCALE GENOMIC DNA]</scope>
    <source>
        <strain evidence="9">Berkeley</strain>
    </source>
</reference>
<dbReference type="AlphaFoldDB" id="A0A0B4KEN8"/>
<reference evidence="7 9" key="10">
    <citation type="journal article" date="2015" name="G3 (Bethesda)">
        <title>Gene Model Annotations for Drosophila melanogaster: The Rule-Benders.</title>
        <authorList>
            <consortium name="FlyBase Consortium"/>
            <person name="Crosby M.A."/>
            <person name="Gramates L.S."/>
            <person name="Dos Santos G."/>
            <person name="Matthews B.B."/>
            <person name="St Pierre S.E."/>
            <person name="Zhou P."/>
            <person name="Schroeder A.J."/>
            <person name="Falls K."/>
            <person name="Emmert D.B."/>
            <person name="Russo S.M."/>
            <person name="Gelbart W.M."/>
            <person name="null"/>
        </authorList>
    </citation>
    <scope>NUCLEOTIDE SEQUENCE [LARGE SCALE GENOMIC DNA]</scope>
    <source>
        <strain evidence="9">Berkeley</strain>
    </source>
</reference>
<evidence type="ECO:0000313" key="8">
    <source>
        <dbReference type="FlyBase" id="FBgn0027581"/>
    </source>
</evidence>
<dbReference type="InterPro" id="IPR036915">
    <property type="entry name" value="Cyclin-like_sf"/>
</dbReference>
<dbReference type="GeneID" id="36513"/>
<dbReference type="BioGRID-ORCS" id="36513">
    <property type="hits" value="0 hits in 3 CRISPR screens"/>
</dbReference>
<dbReference type="Gene3D" id="1.10.472.10">
    <property type="entry name" value="Cyclin-like"/>
    <property type="match status" value="1"/>
</dbReference>
<evidence type="ECO:0000256" key="2">
    <source>
        <dbReference type="ARBA" id="ARBA00022553"/>
    </source>
</evidence>
<keyword evidence="3" id="KW-0132">Cell division</keyword>
<dbReference type="Pfam" id="PF00134">
    <property type="entry name" value="Cyclin_N"/>
    <property type="match status" value="1"/>
</dbReference>
<dbReference type="OrthoDB" id="5353095at2759"/>
<evidence type="ECO:0000313" key="9">
    <source>
        <dbReference type="Proteomes" id="UP000000803"/>
    </source>
</evidence>
<reference evidence="7 9" key="1">
    <citation type="journal article" date="2000" name="Science">
        <title>The genome sequence of Drosophila melanogaster.</title>
        <authorList>
            <person name="Adams M.D."/>
            <person name="Celniker S.E."/>
            <person name="Holt R.A."/>
            <person name="Evans C.A."/>
            <person name="Gocayne J.D."/>
            <person name="Amanatides P.G."/>
            <person name="Scherer S.E."/>
            <person name="Li P.W."/>
            <person name="Hoskins R.A."/>
            <person name="Galle R.F."/>
            <person name="George R.A."/>
            <person name="Lewis S.E."/>
            <person name="Richards S."/>
            <person name="Ashburner M."/>
            <person name="Henderson S.N."/>
            <person name="Sutton G.G."/>
            <person name="Wortman J.R."/>
            <person name="Yandell M.D."/>
            <person name="Zhang Q."/>
            <person name="Chen L.X."/>
            <person name="Brandon R.C."/>
            <person name="Rogers Y.H."/>
            <person name="Blazej R.G."/>
            <person name="Champe M."/>
            <person name="Pfeiffer B.D."/>
            <person name="Wan K.H."/>
            <person name="Doyle C."/>
            <person name="Baxter E.G."/>
            <person name="Helt G."/>
            <person name="Nelson C.R."/>
            <person name="Gabor G.L."/>
            <person name="Abril J.F."/>
            <person name="Agbayani A."/>
            <person name="An H.J."/>
            <person name="Andrews-Pfannkoch C."/>
            <person name="Baldwin D."/>
            <person name="Ballew R.M."/>
            <person name="Basu A."/>
            <person name="Baxendale J."/>
            <person name="Bayraktaroglu L."/>
            <person name="Beasley E.M."/>
            <person name="Beeson K.Y."/>
            <person name="Benos P.V."/>
            <person name="Berman B.P."/>
            <person name="Bhandari D."/>
            <person name="Bolshakov S."/>
            <person name="Borkova D."/>
            <person name="Botchan M.R."/>
            <person name="Bouck J."/>
            <person name="Brokstein P."/>
            <person name="Brottier P."/>
            <person name="Burtis K.C."/>
            <person name="Busam D.A."/>
            <person name="Butler H."/>
            <person name="Cadieu E."/>
            <person name="Center A."/>
            <person name="Chandra I."/>
            <person name="Cherry J.M."/>
            <person name="Cawley S."/>
            <person name="Dahlke C."/>
            <person name="Davenport L.B."/>
            <person name="Davies P."/>
            <person name="de Pablos B."/>
            <person name="Delcher A."/>
            <person name="Deng Z."/>
            <person name="Mays A.D."/>
            <person name="Dew I."/>
            <person name="Dietz S.M."/>
            <person name="Dodson K."/>
            <person name="Doup L.E."/>
            <person name="Downes M."/>
            <person name="Dugan-Rocha S."/>
            <person name="Dunkov B.C."/>
            <person name="Dunn P."/>
            <person name="Durbin K.J."/>
            <person name="Evangelista C.C."/>
            <person name="Ferraz C."/>
            <person name="Ferriera S."/>
            <person name="Fleischmann W."/>
            <person name="Fosler C."/>
            <person name="Gabrielian A.E."/>
            <person name="Garg N.S."/>
            <person name="Gelbart W.M."/>
            <person name="Glasser K."/>
            <person name="Glodek A."/>
            <person name="Gong F."/>
            <person name="Gorrell J.H."/>
            <person name="Gu Z."/>
            <person name="Guan P."/>
            <person name="Harris M."/>
            <person name="Harris N.L."/>
            <person name="Harvey D."/>
            <person name="Heiman T.J."/>
            <person name="Hernandez J.R."/>
            <person name="Houck J."/>
            <person name="Hostin D."/>
            <person name="Houston K.A."/>
            <person name="Howland T.J."/>
            <person name="Wei M.H."/>
            <person name="Ibegwam C."/>
            <person name="Jalali M."/>
            <person name="Kalush F."/>
            <person name="Karpen G.H."/>
            <person name="Ke Z."/>
            <person name="Kennison J.A."/>
            <person name="Ketchum K.A."/>
            <person name="Kimmel B.E."/>
            <person name="Kodira C.D."/>
            <person name="Kraft C."/>
            <person name="Kravitz S."/>
            <person name="Kulp D."/>
            <person name="Lai Z."/>
            <person name="Lasko P."/>
            <person name="Lei Y."/>
            <person name="Levitsky A.A."/>
            <person name="Li J."/>
            <person name="Li Z."/>
            <person name="Liang Y."/>
            <person name="Lin X."/>
            <person name="Liu X."/>
            <person name="Mattei B."/>
            <person name="McIntosh T.C."/>
            <person name="McLeod M.P."/>
            <person name="McPherson D."/>
            <person name="Merkulov G."/>
            <person name="Milshina N.V."/>
            <person name="Mobarry C."/>
            <person name="Morris J."/>
            <person name="Moshrefi A."/>
            <person name="Mount S.M."/>
            <person name="Moy M."/>
            <person name="Murphy B."/>
            <person name="Murphy L."/>
            <person name="Muzny D.M."/>
            <person name="Nelson D.L."/>
            <person name="Nelson D.R."/>
            <person name="Nelson K.A."/>
            <person name="Nixon K."/>
            <person name="Nusskern D.R."/>
            <person name="Pacleb J.M."/>
            <person name="Palazzolo M."/>
            <person name="Pittman G.S."/>
            <person name="Pan S."/>
            <person name="Pollard J."/>
            <person name="Puri V."/>
            <person name="Reese M.G."/>
            <person name="Reinert K."/>
            <person name="Remington K."/>
            <person name="Saunders R.D."/>
            <person name="Scheeler F."/>
            <person name="Shen H."/>
            <person name="Shue B.C."/>
            <person name="Siden-Kiamos I."/>
            <person name="Simpson M."/>
            <person name="Skupski M.P."/>
            <person name="Smith T."/>
            <person name="Spier E."/>
            <person name="Spradling A.C."/>
            <person name="Stapleton M."/>
            <person name="Strong R."/>
            <person name="Sun E."/>
            <person name="Svirskas R."/>
            <person name="Tector C."/>
            <person name="Turner R."/>
            <person name="Venter E."/>
            <person name="Wang A.H."/>
            <person name="Wang X."/>
            <person name="Wang Z.Y."/>
            <person name="Wassarman D.A."/>
            <person name="Weinstock G.M."/>
            <person name="Weissenbach J."/>
            <person name="Williams S.M."/>
            <person name="WoodageT"/>
            <person name="Worley K.C."/>
            <person name="Wu D."/>
            <person name="Yang S."/>
            <person name="Yao Q.A."/>
            <person name="Ye J."/>
            <person name="Yeh R.F."/>
            <person name="Zaveri J.S."/>
            <person name="Zhan M."/>
            <person name="Zhang G."/>
            <person name="Zhao Q."/>
            <person name="Zheng L."/>
            <person name="Zheng X.H."/>
            <person name="Zhong F.N."/>
            <person name="Zhong W."/>
            <person name="Zhou X."/>
            <person name="Zhu S."/>
            <person name="Zhu X."/>
            <person name="Smith H.O."/>
            <person name="Gibbs R.A."/>
            <person name="Myers E.W."/>
            <person name="Rubin G.M."/>
            <person name="Venter J.C."/>
        </authorList>
    </citation>
    <scope>NUCLEOTIDE SEQUENCE [LARGE SCALE GENOMIC DNA]</scope>
    <source>
        <strain evidence="9">Berkeley</strain>
    </source>
</reference>
<reference evidence="7 9" key="5">
    <citation type="journal article" date="2002" name="Genome Biol.">
        <title>Heterochromatic sequences in a Drosophila whole-genome shotgun assembly.</title>
        <authorList>
            <person name="Hoskins R.A."/>
            <person name="Smith C.D."/>
            <person name="Carlson J.W."/>
            <person name="Carvalho A.B."/>
            <person name="Halpern A."/>
            <person name="Kaminker J.S."/>
            <person name="Kennedy C."/>
            <person name="Mungall C.J."/>
            <person name="Sullivan B.A."/>
            <person name="Sutton G.G."/>
            <person name="Yasuhara J.C."/>
            <person name="Wakimoto B.T."/>
            <person name="Myers E.W."/>
            <person name="Celniker S.E."/>
            <person name="Rubin G.M."/>
            <person name="Karpen G.H."/>
        </authorList>
    </citation>
    <scope>NUCLEOTIDE SEQUENCE [LARGE SCALE GENOMIC DNA]</scope>
    <source>
        <strain evidence="9">Berkeley</strain>
    </source>
</reference>
<evidence type="ECO:0000256" key="4">
    <source>
        <dbReference type="ARBA" id="ARBA00023306"/>
    </source>
</evidence>
<comment type="similarity">
    <text evidence="1">Belongs to the cyclin family.</text>
</comment>
<dbReference type="RefSeq" id="NP_001260957.1">
    <property type="nucleotide sequence ID" value="NM_001274028.2"/>
</dbReference>
<reference evidence="7 9" key="8">
    <citation type="journal article" date="2007" name="Science">
        <title>Sequence finishing and mapping of Drosophila melanogaster heterochromatin.</title>
        <authorList>
            <person name="Hoskins R.A."/>
            <person name="Carlson J.W."/>
            <person name="Kennedy C."/>
            <person name="Acevedo D."/>
            <person name="Evans-Holm M."/>
            <person name="Frise E."/>
            <person name="Wan K.H."/>
            <person name="Park S."/>
            <person name="Mendez-Lago M."/>
            <person name="Rossi F."/>
            <person name="Villasante A."/>
            <person name="Dimitri P."/>
            <person name="Karpen G.H."/>
            <person name="Celniker S.E."/>
        </authorList>
    </citation>
    <scope>NUCLEOTIDE SEQUENCE [LARGE SCALE GENOMIC DNA]</scope>
    <source>
        <strain evidence="9">Berkeley</strain>
    </source>
</reference>
<keyword evidence="2" id="KW-0597">Phosphoprotein</keyword>
<accession>A0A0B4KEN8</accession>
<feature type="domain" description="Cyclin N-terminal" evidence="6">
    <location>
        <begin position="632"/>
        <end position="710"/>
    </location>
</feature>
<dbReference type="InterPro" id="IPR012388">
    <property type="entry name" value="CABLES1/2"/>
</dbReference>
<sequence length="728" mass="80585">MASSLNKTRHRRRLAAISFLSNISLDGTHRDTKFGATFGSSLLCNQNKNPSSLGLGSGGFHPHYQQHHHQRSHSATHHNHQKRHHTQQQQQQQQQQHTQQQQQQQQHQQQHQQQQQHQNGALCSPLLCSADVHMGIDGGIGLGLGLEDCTTGASDGDGHFSETENMGQYLMNVLPAADHNRSSIVPAERRNIKRPTSSGRHNHQAPGNGNMGNKLQQQQQQQHKLQQQQRQARSCAAGSGGSGAESGSDSDSVKIPLKVSNLGSGGGVAGGAGSKLLPLRERTFSNGASDQNLQPERRARLNTAPGMRVGSNSSIAMGGGLKRTYVLSGSSVSHITDDSSTESLTPAGNYAGSFRNSLSKSVQISDSRRGTSGQPLGLGQARDERMVLVSRKIPFFIFSSLPYYKGKNGRAEFRKEDRRRRNPSTSRPLSSINDAPFDPFDLLGIQKAESGQDISYGHLLIPSRQYEKERKKHGNASANPSIFENQMEITSTAALKNHGIASTKTITKRQGKWCFTYENNNRNSATSPTPDMKLDMDIESVILGGDSSRGQVYSASILDDPELIAGKHRTLLTFTSYMTSVIDYVRPSDLKKELNDKFREKFPTIQLTLSKLRSIKREMRRINKLDSRIDLVTISQAYVYFEKLILANLINKSNRKLCAGACLLLSAKMNDVKGDALKSLIEKTESVFRLNRKELISSEFAVLVALEFSLHVNRHEVLPHYQRLLYES</sequence>
<feature type="region of interest" description="Disordered" evidence="5">
    <location>
        <begin position="332"/>
        <end position="352"/>
    </location>
</feature>
<reference evidence="7 9" key="6">
    <citation type="journal article" date="2005" name="PLoS Comput. Biol.">
        <title>Combined evidence annotation of transposable elements in genome sequences.</title>
        <authorList>
            <person name="Quesneville H."/>
            <person name="Bergman C.M."/>
            <person name="Andrieu O."/>
            <person name="Autard D."/>
            <person name="Nouaud D."/>
            <person name="Ashburner M."/>
            <person name="Anxolabehere D."/>
        </authorList>
    </citation>
    <scope>NUCLEOTIDE SEQUENCE [LARGE SCALE GENOMIC DNA]</scope>
    <source>
        <strain evidence="9">Berkeley</strain>
    </source>
</reference>
<feature type="region of interest" description="Disordered" evidence="5">
    <location>
        <begin position="410"/>
        <end position="433"/>
    </location>
</feature>
<dbReference type="PANTHER" id="PTHR22896:SF0">
    <property type="entry name" value="CYCLIN N-TERMINAL DOMAIN-CONTAINING PROTEIN"/>
    <property type="match status" value="1"/>
</dbReference>
<dbReference type="Bgee" id="FBgn0027581">
    <property type="expression patterns" value="Expressed in enterocyte of anterior adult midgut epithelium in digestive tract and 253 other cell types or tissues"/>
</dbReference>
<feature type="compositionally biased region" description="Polar residues" evidence="5">
    <location>
        <begin position="423"/>
        <end position="433"/>
    </location>
</feature>
<feature type="compositionally biased region" description="Low complexity" evidence="5">
    <location>
        <begin position="87"/>
        <end position="113"/>
    </location>
</feature>
<dbReference type="FunFam" id="1.10.472.10:FF:000020">
    <property type="entry name" value="CDK5 and ABL1 enzyme substrate 1"/>
    <property type="match status" value="1"/>
</dbReference>